<proteinExistence type="predicted"/>
<accession>A0A6S7DVD2</accession>
<reference evidence="1 2" key="1">
    <citation type="submission" date="2020-04" db="EMBL/GenBank/DDBJ databases">
        <authorList>
            <person name="De Canck E."/>
        </authorList>
    </citation>
    <scope>NUCLEOTIDE SEQUENCE [LARGE SCALE GENOMIC DNA]</scope>
    <source>
        <strain evidence="1 2">LMG 1861</strain>
    </source>
</reference>
<sequence>MKSVRQLLPAGFPMHVADSILNGLQEAANIINRRSD</sequence>
<evidence type="ECO:0000313" key="1">
    <source>
        <dbReference type="EMBL" id="CAB3848852.1"/>
    </source>
</evidence>
<dbReference type="EMBL" id="CADILD010000001">
    <property type="protein sequence ID" value="CAB3848852.1"/>
    <property type="molecule type" value="Genomic_DNA"/>
</dbReference>
<dbReference type="AlphaFoldDB" id="A0A6S7DVD2"/>
<name>A0A6S7DVD2_9BURK</name>
<gene>
    <name evidence="1" type="ORF">LMG1861_01696</name>
</gene>
<organism evidence="1 2">
    <name type="scientific">Achromobacter piechaudii</name>
    <dbReference type="NCBI Taxonomy" id="72556"/>
    <lineage>
        <taxon>Bacteria</taxon>
        <taxon>Pseudomonadati</taxon>
        <taxon>Pseudomonadota</taxon>
        <taxon>Betaproteobacteria</taxon>
        <taxon>Burkholderiales</taxon>
        <taxon>Alcaligenaceae</taxon>
        <taxon>Achromobacter</taxon>
    </lineage>
</organism>
<evidence type="ECO:0000313" key="2">
    <source>
        <dbReference type="Proteomes" id="UP000494105"/>
    </source>
</evidence>
<protein>
    <submittedName>
        <fullName evidence="1">Uncharacterized protein</fullName>
    </submittedName>
</protein>
<dbReference type="Proteomes" id="UP000494105">
    <property type="component" value="Unassembled WGS sequence"/>
</dbReference>